<dbReference type="Proteomes" id="UP000720595">
    <property type="component" value="Unassembled WGS sequence"/>
</dbReference>
<accession>A0ABS2MKE5</accession>
<sequence length="33" mass="4167">MKIEFIKIYKLLAKKEYDKLIIFAINRRQRRNI</sequence>
<protein>
    <submittedName>
        <fullName evidence="1">Uncharacterized protein</fullName>
    </submittedName>
</protein>
<dbReference type="EMBL" id="JAFBDH010000005">
    <property type="protein sequence ID" value="MBM7550483.1"/>
    <property type="molecule type" value="Genomic_DNA"/>
</dbReference>
<name>A0ABS2MKE5_9FIRM</name>
<gene>
    <name evidence="1" type="ORF">JOD41_001220</name>
</gene>
<reference evidence="1 2" key="1">
    <citation type="submission" date="2021-01" db="EMBL/GenBank/DDBJ databases">
        <title>Genomic Encyclopedia of Type Strains, Phase IV (KMG-IV): sequencing the most valuable type-strain genomes for metagenomic binning, comparative biology and taxonomic classification.</title>
        <authorList>
            <person name="Goeker M."/>
        </authorList>
    </citation>
    <scope>NUCLEOTIDE SEQUENCE [LARGE SCALE GENOMIC DNA]</scope>
    <source>
        <strain evidence="1 2">DSM 21461</strain>
    </source>
</reference>
<keyword evidence="2" id="KW-1185">Reference proteome</keyword>
<evidence type="ECO:0000313" key="1">
    <source>
        <dbReference type="EMBL" id="MBM7550483.1"/>
    </source>
</evidence>
<evidence type="ECO:0000313" key="2">
    <source>
        <dbReference type="Proteomes" id="UP000720595"/>
    </source>
</evidence>
<proteinExistence type="predicted"/>
<organism evidence="1 2">
    <name type="scientific">Peptoniphilus gorbachii</name>
    <dbReference type="NCBI Taxonomy" id="411567"/>
    <lineage>
        <taxon>Bacteria</taxon>
        <taxon>Bacillati</taxon>
        <taxon>Bacillota</taxon>
        <taxon>Tissierellia</taxon>
        <taxon>Tissierellales</taxon>
        <taxon>Peptoniphilaceae</taxon>
        <taxon>Peptoniphilus</taxon>
    </lineage>
</organism>
<comment type="caution">
    <text evidence="1">The sequence shown here is derived from an EMBL/GenBank/DDBJ whole genome shotgun (WGS) entry which is preliminary data.</text>
</comment>